<evidence type="ECO:0000313" key="2">
    <source>
        <dbReference type="EMBL" id="TKT86253.1"/>
    </source>
</evidence>
<keyword evidence="1" id="KW-0732">Signal</keyword>
<protein>
    <submittedName>
        <fullName evidence="2">YtxH domain-containing protein</fullName>
    </submittedName>
</protein>
<evidence type="ECO:0000256" key="1">
    <source>
        <dbReference type="SAM" id="SignalP"/>
    </source>
</evidence>
<gene>
    <name evidence="2" type="ORF">FDK13_32590</name>
</gene>
<reference evidence="2 3" key="1">
    <citation type="submission" date="2019-05" db="EMBL/GenBank/DDBJ databases">
        <title>Dyadobacter AR-3-8 sp. nov., isolated from arctic soil.</title>
        <authorList>
            <person name="Chaudhary D.K."/>
        </authorList>
    </citation>
    <scope>NUCLEOTIDE SEQUENCE [LARGE SCALE GENOMIC DNA]</scope>
    <source>
        <strain evidence="2 3">AR-3-8</strain>
    </source>
</reference>
<dbReference type="RefSeq" id="WP_137344210.1">
    <property type="nucleotide sequence ID" value="NZ_SZVO01000025.1"/>
</dbReference>
<dbReference type="OrthoDB" id="676025at2"/>
<proteinExistence type="predicted"/>
<sequence>MRIGKGLCSLMLASSAGLAIGILFAPDKGSQTRKKIQQKAEDILENEIIGYNRIVCNVKTKIDAILNGVSIPVDDNIRNWADTDQKNEIIV</sequence>
<evidence type="ECO:0000313" key="3">
    <source>
        <dbReference type="Proteomes" id="UP000304900"/>
    </source>
</evidence>
<dbReference type="Pfam" id="PF12732">
    <property type="entry name" value="YtxH"/>
    <property type="match status" value="1"/>
</dbReference>
<dbReference type="AlphaFoldDB" id="A0A4V6BHN6"/>
<dbReference type="EMBL" id="SZVO01000025">
    <property type="protein sequence ID" value="TKT86253.1"/>
    <property type="molecule type" value="Genomic_DNA"/>
</dbReference>
<feature type="signal peptide" evidence="1">
    <location>
        <begin position="1"/>
        <end position="25"/>
    </location>
</feature>
<dbReference type="InterPro" id="IPR024623">
    <property type="entry name" value="YtxH"/>
</dbReference>
<name>A0A4V6BHN6_9BACT</name>
<dbReference type="Proteomes" id="UP000304900">
    <property type="component" value="Unassembled WGS sequence"/>
</dbReference>
<accession>A0A4V6BHN6</accession>
<comment type="caution">
    <text evidence="2">The sequence shown here is derived from an EMBL/GenBank/DDBJ whole genome shotgun (WGS) entry which is preliminary data.</text>
</comment>
<feature type="chain" id="PRO_5020802073" evidence="1">
    <location>
        <begin position="26"/>
        <end position="91"/>
    </location>
</feature>
<keyword evidence="3" id="KW-1185">Reference proteome</keyword>
<organism evidence="2 3">
    <name type="scientific">Dyadobacter frigoris</name>
    <dbReference type="NCBI Taxonomy" id="2576211"/>
    <lineage>
        <taxon>Bacteria</taxon>
        <taxon>Pseudomonadati</taxon>
        <taxon>Bacteroidota</taxon>
        <taxon>Cytophagia</taxon>
        <taxon>Cytophagales</taxon>
        <taxon>Spirosomataceae</taxon>
        <taxon>Dyadobacter</taxon>
    </lineage>
</organism>